<feature type="compositionally biased region" description="Acidic residues" evidence="22">
    <location>
        <begin position="525"/>
        <end position="534"/>
    </location>
</feature>
<protein>
    <recommendedName>
        <fullName evidence="20">X-linked retinitis pigmentosa GTPase regulator</fullName>
    </recommendedName>
</protein>
<dbReference type="Gene3D" id="2.130.10.30">
    <property type="entry name" value="Regulator of chromosome condensation 1/beta-lactamase-inhibitor protein II"/>
    <property type="match status" value="1"/>
</dbReference>
<keyword evidence="7" id="KW-0597">Phosphoprotein</keyword>
<evidence type="ECO:0000256" key="4">
    <source>
        <dbReference type="ARBA" id="ARBA00004611"/>
    </source>
</evidence>
<comment type="subcellular location">
    <subcellularLocation>
        <location evidence="1">Cytoplasm</location>
        <location evidence="1">Cytoskeleton</location>
        <location evidence="1">Cilium basal body</location>
    </subcellularLocation>
    <subcellularLocation>
        <location evidence="4">Cytoplasm</location>
        <location evidence="4">Cytoskeleton</location>
        <location evidence="4">Flagellum axoneme</location>
    </subcellularLocation>
    <subcellularLocation>
        <location evidence="2">Cytoplasm</location>
        <location evidence="2">Cytoskeleton</location>
        <location evidence="2">Microtubule organizing center</location>
        <location evidence="2">Centrosome</location>
    </subcellularLocation>
    <subcellularLocation>
        <location evidence="3">Golgi apparatus</location>
    </subcellularLocation>
</comment>
<feature type="compositionally biased region" description="Basic and acidic residues" evidence="22">
    <location>
        <begin position="669"/>
        <end position="679"/>
    </location>
</feature>
<dbReference type="GO" id="GO:0005929">
    <property type="term" value="C:cilium"/>
    <property type="evidence" value="ECO:0007669"/>
    <property type="project" value="UniProtKB-ARBA"/>
</dbReference>
<keyword evidence="9" id="KW-0344">Guanine-nucleotide releasing factor</keyword>
<evidence type="ECO:0000256" key="15">
    <source>
        <dbReference type="ARBA" id="ARBA00023212"/>
    </source>
</evidence>
<evidence type="ECO:0000259" key="23">
    <source>
        <dbReference type="Pfam" id="PF25390"/>
    </source>
</evidence>
<evidence type="ECO:0000256" key="17">
    <source>
        <dbReference type="ARBA" id="ARBA00023288"/>
    </source>
</evidence>
<dbReference type="GO" id="GO:0005794">
    <property type="term" value="C:Golgi apparatus"/>
    <property type="evidence" value="ECO:0007669"/>
    <property type="project" value="UniProtKB-SubCell"/>
</dbReference>
<keyword evidence="13" id="KW-0333">Golgi apparatus</keyword>
<dbReference type="PRINTS" id="PR00633">
    <property type="entry name" value="RCCNDNSATION"/>
</dbReference>
<evidence type="ECO:0000256" key="10">
    <source>
        <dbReference type="ARBA" id="ARBA00022737"/>
    </source>
</evidence>
<dbReference type="SUPFAM" id="SSF50985">
    <property type="entry name" value="RCC1/BLIP-II"/>
    <property type="match status" value="1"/>
</dbReference>
<dbReference type="GO" id="GO:0005085">
    <property type="term" value="F:guanyl-nucleotide exchange factor activity"/>
    <property type="evidence" value="ECO:0007669"/>
    <property type="project" value="UniProtKB-KW"/>
</dbReference>
<dbReference type="GO" id="GO:0030030">
    <property type="term" value="P:cell projection organization"/>
    <property type="evidence" value="ECO:0007669"/>
    <property type="project" value="UniProtKB-KW"/>
</dbReference>
<feature type="repeat" description="RCC1" evidence="21">
    <location>
        <begin position="316"/>
        <end position="369"/>
    </location>
</feature>
<feature type="compositionally biased region" description="Basic and acidic residues" evidence="22">
    <location>
        <begin position="450"/>
        <end position="459"/>
    </location>
</feature>
<reference evidence="24" key="1">
    <citation type="submission" date="2025-08" db="UniProtKB">
        <authorList>
            <consortium name="Ensembl"/>
        </authorList>
    </citation>
    <scope>IDENTIFICATION</scope>
</reference>
<evidence type="ECO:0000256" key="8">
    <source>
        <dbReference type="ARBA" id="ARBA00022606"/>
    </source>
</evidence>
<feature type="compositionally biased region" description="Acidic residues" evidence="22">
    <location>
        <begin position="572"/>
        <end position="581"/>
    </location>
</feature>
<dbReference type="InterPro" id="IPR058923">
    <property type="entry name" value="RCC1-like_dom"/>
</dbReference>
<keyword evidence="6" id="KW-0963">Cytoplasm</keyword>
<feature type="compositionally biased region" description="Basic and acidic residues" evidence="22">
    <location>
        <begin position="612"/>
        <end position="630"/>
    </location>
</feature>
<keyword evidence="14" id="KW-0969">Cilium</keyword>
<dbReference type="PROSITE" id="PS00626">
    <property type="entry name" value="RCC1_2"/>
    <property type="match status" value="3"/>
</dbReference>
<keyword evidence="17" id="KW-0449">Lipoprotein</keyword>
<dbReference type="PANTHER" id="PTHR22872">
    <property type="entry name" value="BTK-BINDING PROTEIN-RELATED"/>
    <property type="match status" value="1"/>
</dbReference>
<evidence type="ECO:0000256" key="7">
    <source>
        <dbReference type="ARBA" id="ARBA00022553"/>
    </source>
</evidence>
<evidence type="ECO:0000256" key="5">
    <source>
        <dbReference type="ARBA" id="ARBA00022481"/>
    </source>
</evidence>
<reference evidence="24" key="2">
    <citation type="submission" date="2025-09" db="UniProtKB">
        <authorList>
            <consortium name="Ensembl"/>
        </authorList>
    </citation>
    <scope>IDENTIFICATION</scope>
</reference>
<dbReference type="FunFam" id="2.130.10.30:FF:000013">
    <property type="entry name" value="Retinitis pigmentosa GTPase regulator isoform 1"/>
    <property type="match status" value="1"/>
</dbReference>
<feature type="compositionally biased region" description="Acidic residues" evidence="22">
    <location>
        <begin position="680"/>
        <end position="832"/>
    </location>
</feature>
<evidence type="ECO:0000256" key="12">
    <source>
        <dbReference type="ARBA" id="ARBA00022846"/>
    </source>
</evidence>
<feature type="repeat" description="RCC1" evidence="21">
    <location>
        <begin position="211"/>
        <end position="263"/>
    </location>
</feature>
<accession>A0A672MD83</accession>
<evidence type="ECO:0000256" key="19">
    <source>
        <dbReference type="ARBA" id="ARBA00023305"/>
    </source>
</evidence>
<evidence type="ECO:0000256" key="11">
    <source>
        <dbReference type="ARBA" id="ARBA00022794"/>
    </source>
</evidence>
<feature type="compositionally biased region" description="Acidic residues" evidence="22">
    <location>
        <begin position="631"/>
        <end position="668"/>
    </location>
</feature>
<dbReference type="InterPro" id="IPR051625">
    <property type="entry name" value="Signaling_Regulatory_Domain"/>
</dbReference>
<keyword evidence="12" id="KW-0282">Flagellum</keyword>
<feature type="repeat" description="RCC1" evidence="21">
    <location>
        <begin position="108"/>
        <end position="160"/>
    </location>
</feature>
<feature type="compositionally biased region" description="Polar residues" evidence="22">
    <location>
        <begin position="473"/>
        <end position="483"/>
    </location>
</feature>
<sequence>QTEPEEAFYLEILLSVFTFGKSKFADNAPSKFWFKNDVPLRISCGDEHTALVTENGKLFMFGSNNWGQLGLGTKTTVNKPTCVKALKSERVKLAACGRTHTLVYTSRGKLYASGGNNEGQLGLGDCDDRTSFHLVDFFSKHEPVKMLAAGSNTSAALTQDGRLYMWGDNSEGQIGLGKESNALTPREVSVGKRVSWVSCGYYHSAFVTVDGALYTFGEKDSGKLGLSTEKLASHKLPQQVTSISDKVVQVSCGGGHTVVLTEHEVYSFGLGQFGQLGHGTFIFESRLPRVVEHFRRGRVKHVECGENHTALITDSGLLYTFGDGRHGKLGLGEENFTNQFKPTLCPRFLDHYVHSVTCGGCHMLVLAKPRPEGSKDLILEEDDVTEDYFEKSYTELLGDTHSQTTLNRSLSARVRRRERVGKSGWMPKPPSKQRTLSDVSSLSESFEVSGQEKTREAKRTAVTINVKAEPETSDGNLECTSSESKTDVHSVVGTYRRSEEEGGEESDEEEEGESEGLVNRRDEREEVDDQEEESESKTLANDNEVDDDTTIKASSEDEESEEEEEKSKSEATEDVASEAEEAESHGIEDEEEETSEISRKSEEESGEDEDESKTSEEEASGEDKDESKTSEEEESGEDEDESKTIEEEESGEDEDESKTSEEEESGEESEGKIESRSDRSEEESDEEEEDEESEEKDSEHEEESEVEGDTEAEEDEDGEETSKEEEEDSEKQESETEDDEEEEESESEAEKEESEEDKEENGESEEDEEENEESEEDEENEESEEDKEENEESEEDKEESEGDKEDEEEWESGEDEAMSENDEEEEEENENEQDSKDKEEEDKEAEEESEEREETEEAEDEEGEEEDNQKEEGKEEEEEQEEEEEEEEKKAKRKLEKASESTKPKSSVKTSKQPSKAKRARAQDDQSDDESHEPKQFWDDVLPQYLNLK</sequence>
<gene>
    <name evidence="24" type="primary">LOC107555863</name>
</gene>
<dbReference type="Proteomes" id="UP000472262">
    <property type="component" value="Unassembled WGS sequence"/>
</dbReference>
<evidence type="ECO:0000256" key="18">
    <source>
        <dbReference type="ARBA" id="ARBA00023289"/>
    </source>
</evidence>
<keyword evidence="8" id="KW-0716">Sensory transduction</keyword>
<keyword evidence="11" id="KW-0970">Cilium biogenesis/degradation</keyword>
<keyword evidence="25" id="KW-1185">Reference proteome</keyword>
<evidence type="ECO:0000256" key="14">
    <source>
        <dbReference type="ARBA" id="ARBA00023069"/>
    </source>
</evidence>
<name>A0A672MD83_SINGR</name>
<feature type="domain" description="RCC1-like" evidence="23">
    <location>
        <begin position="140"/>
        <end position="367"/>
    </location>
</feature>
<evidence type="ECO:0000313" key="24">
    <source>
        <dbReference type="Ensembl" id="ENSSGRP00000034763.1"/>
    </source>
</evidence>
<proteinExistence type="predicted"/>
<evidence type="ECO:0000256" key="6">
    <source>
        <dbReference type="ARBA" id="ARBA00022490"/>
    </source>
</evidence>
<evidence type="ECO:0000313" key="25">
    <source>
        <dbReference type="Proteomes" id="UP000472262"/>
    </source>
</evidence>
<evidence type="ECO:0000256" key="2">
    <source>
        <dbReference type="ARBA" id="ARBA00004300"/>
    </source>
</evidence>
<feature type="compositionally biased region" description="Acidic residues" evidence="22">
    <location>
        <begin position="501"/>
        <end position="514"/>
    </location>
</feature>
<organism evidence="24 25">
    <name type="scientific">Sinocyclocheilus grahami</name>
    <name type="common">Dianchi golden-line fish</name>
    <name type="synonym">Barbus grahami</name>
    <dbReference type="NCBI Taxonomy" id="75366"/>
    <lineage>
        <taxon>Eukaryota</taxon>
        <taxon>Metazoa</taxon>
        <taxon>Chordata</taxon>
        <taxon>Craniata</taxon>
        <taxon>Vertebrata</taxon>
        <taxon>Euteleostomi</taxon>
        <taxon>Actinopterygii</taxon>
        <taxon>Neopterygii</taxon>
        <taxon>Teleostei</taxon>
        <taxon>Ostariophysi</taxon>
        <taxon>Cypriniformes</taxon>
        <taxon>Cyprinidae</taxon>
        <taxon>Cyprininae</taxon>
        <taxon>Sinocyclocheilus</taxon>
    </lineage>
</organism>
<keyword evidence="16" id="KW-0966">Cell projection</keyword>
<evidence type="ECO:0000256" key="21">
    <source>
        <dbReference type="PROSITE-ProRule" id="PRU00235"/>
    </source>
</evidence>
<dbReference type="GO" id="GO:0005813">
    <property type="term" value="C:centrosome"/>
    <property type="evidence" value="ECO:0007669"/>
    <property type="project" value="UniProtKB-SubCell"/>
</dbReference>
<feature type="repeat" description="RCC1" evidence="21">
    <location>
        <begin position="161"/>
        <end position="210"/>
    </location>
</feature>
<evidence type="ECO:0000256" key="22">
    <source>
        <dbReference type="SAM" id="MobiDB-lite"/>
    </source>
</evidence>
<keyword evidence="10" id="KW-0677">Repeat</keyword>
<dbReference type="InterPro" id="IPR000408">
    <property type="entry name" value="Reg_chr_condens"/>
</dbReference>
<dbReference type="Ensembl" id="ENSSGRT00000037312.1">
    <property type="protein sequence ID" value="ENSSGRP00000034763.1"/>
    <property type="gene ID" value="ENSSGRG00000019265.1"/>
</dbReference>
<feature type="repeat" description="RCC1" evidence="21">
    <location>
        <begin position="263"/>
        <end position="315"/>
    </location>
</feature>
<dbReference type="PANTHER" id="PTHR22872:SF9">
    <property type="entry name" value="X-LINKED RETINITIS PIGMENTOSA GTPASE REGULATOR"/>
    <property type="match status" value="1"/>
</dbReference>
<feature type="region of interest" description="Disordered" evidence="22">
    <location>
        <begin position="407"/>
        <end position="949"/>
    </location>
</feature>
<feature type="compositionally biased region" description="Polar residues" evidence="22">
    <location>
        <begin position="432"/>
        <end position="448"/>
    </location>
</feature>
<feature type="repeat" description="RCC1" evidence="21">
    <location>
        <begin position="56"/>
        <end position="107"/>
    </location>
</feature>
<dbReference type="GO" id="GO:0007601">
    <property type="term" value="P:visual perception"/>
    <property type="evidence" value="ECO:0007669"/>
    <property type="project" value="UniProtKB-KW"/>
</dbReference>
<dbReference type="Pfam" id="PF00415">
    <property type="entry name" value="RCC1"/>
    <property type="match status" value="1"/>
</dbReference>
<dbReference type="Pfam" id="PF25390">
    <property type="entry name" value="WD40_RLD"/>
    <property type="match status" value="1"/>
</dbReference>
<keyword evidence="15" id="KW-0206">Cytoskeleton</keyword>
<dbReference type="AlphaFoldDB" id="A0A672MD83"/>
<keyword evidence="5" id="KW-0488">Methylation</keyword>
<evidence type="ECO:0000256" key="3">
    <source>
        <dbReference type="ARBA" id="ARBA00004555"/>
    </source>
</evidence>
<keyword evidence="19" id="KW-0844">Vision</keyword>
<feature type="compositionally biased region" description="Low complexity" evidence="22">
    <location>
        <begin position="904"/>
        <end position="914"/>
    </location>
</feature>
<evidence type="ECO:0000256" key="1">
    <source>
        <dbReference type="ARBA" id="ARBA00004120"/>
    </source>
</evidence>
<evidence type="ECO:0000256" key="20">
    <source>
        <dbReference type="ARBA" id="ARBA00073293"/>
    </source>
</evidence>
<evidence type="ECO:0000256" key="9">
    <source>
        <dbReference type="ARBA" id="ARBA00022658"/>
    </source>
</evidence>
<evidence type="ECO:0000256" key="16">
    <source>
        <dbReference type="ARBA" id="ARBA00023273"/>
    </source>
</evidence>
<evidence type="ECO:0000256" key="13">
    <source>
        <dbReference type="ARBA" id="ARBA00023034"/>
    </source>
</evidence>
<feature type="compositionally biased region" description="Acidic residues" evidence="22">
    <location>
        <begin position="839"/>
        <end position="887"/>
    </location>
</feature>
<keyword evidence="18" id="KW-0636">Prenylation</keyword>
<dbReference type="InterPro" id="IPR009091">
    <property type="entry name" value="RCC1/BLIP-II"/>
</dbReference>
<dbReference type="PROSITE" id="PS50012">
    <property type="entry name" value="RCC1_3"/>
    <property type="match status" value="6"/>
</dbReference>